<protein>
    <submittedName>
        <fullName evidence="1">Uncharacterized protein</fullName>
    </submittedName>
</protein>
<name>A0A5C6MMZ4_9TELE</name>
<organism evidence="1 2">
    <name type="scientific">Takifugu flavidus</name>
    <name type="common">sansaifugu</name>
    <dbReference type="NCBI Taxonomy" id="433684"/>
    <lineage>
        <taxon>Eukaryota</taxon>
        <taxon>Metazoa</taxon>
        <taxon>Chordata</taxon>
        <taxon>Craniata</taxon>
        <taxon>Vertebrata</taxon>
        <taxon>Euteleostomi</taxon>
        <taxon>Actinopterygii</taxon>
        <taxon>Neopterygii</taxon>
        <taxon>Teleostei</taxon>
        <taxon>Neoteleostei</taxon>
        <taxon>Acanthomorphata</taxon>
        <taxon>Eupercaria</taxon>
        <taxon>Tetraodontiformes</taxon>
        <taxon>Tetradontoidea</taxon>
        <taxon>Tetraodontidae</taxon>
        <taxon>Takifugu</taxon>
    </lineage>
</organism>
<dbReference type="Proteomes" id="UP000324091">
    <property type="component" value="Unassembled WGS sequence"/>
</dbReference>
<dbReference type="PANTHER" id="PTHR47331:SF3">
    <property type="match status" value="1"/>
</dbReference>
<reference evidence="1 2" key="1">
    <citation type="submission" date="2019-04" db="EMBL/GenBank/DDBJ databases">
        <title>Chromosome genome assembly for Takifugu flavidus.</title>
        <authorList>
            <person name="Xiao S."/>
        </authorList>
    </citation>
    <scope>NUCLEOTIDE SEQUENCE [LARGE SCALE GENOMIC DNA]</scope>
    <source>
        <strain evidence="1">HTHZ2018</strain>
        <tissue evidence="1">Muscle</tissue>
    </source>
</reference>
<dbReference type="PANTHER" id="PTHR47331">
    <property type="entry name" value="PHD-TYPE DOMAIN-CONTAINING PROTEIN"/>
    <property type="match status" value="1"/>
</dbReference>
<comment type="caution">
    <text evidence="1">The sequence shown here is derived from an EMBL/GenBank/DDBJ whole genome shotgun (WGS) entry which is preliminary data.</text>
</comment>
<evidence type="ECO:0000313" key="2">
    <source>
        <dbReference type="Proteomes" id="UP000324091"/>
    </source>
</evidence>
<dbReference type="AlphaFoldDB" id="A0A5C6MMZ4"/>
<sequence length="134" mass="15613">MANNRCLAEQRAAGLKRKLMKNKEFLEDYRRFMDTILEKGYAMEVPQDQLSRDDNRVWYVPHHGVYHLKKKKIRVVFDCNATFQDVSLNGQLMQGPDLTNTLIELRATELKDLDLAQDDLPHRASSRSAMVYGR</sequence>
<keyword evidence="2" id="KW-1185">Reference proteome</keyword>
<proteinExistence type="predicted"/>
<gene>
    <name evidence="1" type="ORF">D4764_0220050</name>
</gene>
<accession>A0A5C6MMZ4</accession>
<evidence type="ECO:0000313" key="1">
    <source>
        <dbReference type="EMBL" id="TWW54780.1"/>
    </source>
</evidence>
<dbReference type="EMBL" id="RHFK02000095">
    <property type="protein sequence ID" value="TWW54780.1"/>
    <property type="molecule type" value="Genomic_DNA"/>
</dbReference>